<dbReference type="AlphaFoldDB" id="A0A5C7FMI6"/>
<accession>A0A5C7FMI6</accession>
<dbReference type="Pfam" id="PF22461">
    <property type="entry name" value="SLBB_2"/>
    <property type="match status" value="1"/>
</dbReference>
<evidence type="ECO:0000256" key="5">
    <source>
        <dbReference type="ARBA" id="ARBA00022597"/>
    </source>
</evidence>
<keyword evidence="9" id="KW-0406">Ion transport</keyword>
<evidence type="ECO:0000256" key="8">
    <source>
        <dbReference type="ARBA" id="ARBA00023047"/>
    </source>
</evidence>
<dbReference type="GO" id="GO:0015288">
    <property type="term" value="F:porin activity"/>
    <property type="evidence" value="ECO:0007669"/>
    <property type="project" value="UniProtKB-KW"/>
</dbReference>
<reference evidence="17 18" key="1">
    <citation type="submission" date="2019-08" db="EMBL/GenBank/DDBJ databases">
        <title>Lewinella sp. strain SSH13 Genome sequencing and assembly.</title>
        <authorList>
            <person name="Kim I."/>
        </authorList>
    </citation>
    <scope>NUCLEOTIDE SEQUENCE [LARGE SCALE GENOMIC DNA]</scope>
    <source>
        <strain evidence="17 18">SSH13</strain>
    </source>
</reference>
<dbReference type="Gene3D" id="3.30.1950.10">
    <property type="entry name" value="wza like domain"/>
    <property type="match status" value="1"/>
</dbReference>
<dbReference type="Proteomes" id="UP000321907">
    <property type="component" value="Unassembled WGS sequence"/>
</dbReference>
<dbReference type="GO" id="GO:0015159">
    <property type="term" value="F:polysaccharide transmembrane transporter activity"/>
    <property type="evidence" value="ECO:0007669"/>
    <property type="project" value="InterPro"/>
</dbReference>
<evidence type="ECO:0000256" key="2">
    <source>
        <dbReference type="ARBA" id="ARBA00009450"/>
    </source>
</evidence>
<dbReference type="EMBL" id="VOXD01000043">
    <property type="protein sequence ID" value="TXF85975.1"/>
    <property type="molecule type" value="Genomic_DNA"/>
</dbReference>
<evidence type="ECO:0000256" key="4">
    <source>
        <dbReference type="ARBA" id="ARBA00022452"/>
    </source>
</evidence>
<keyword evidence="7" id="KW-0732">Signal</keyword>
<keyword evidence="8" id="KW-0625">Polysaccharide transport</keyword>
<keyword evidence="10" id="KW-0626">Porin</keyword>
<evidence type="ECO:0000256" key="11">
    <source>
        <dbReference type="ARBA" id="ARBA00023136"/>
    </source>
</evidence>
<keyword evidence="4" id="KW-1134">Transmembrane beta strand</keyword>
<name>A0A5C7FMI6_9BACT</name>
<evidence type="ECO:0000256" key="10">
    <source>
        <dbReference type="ARBA" id="ARBA00023114"/>
    </source>
</evidence>
<sequence>MRLSTARLITSSRTEQKPKKLRKRLSAWPCSSLSVLPPNPCFANCFLKPTLSMKYYPFILLVLALAVLQSCHTQNVFVKEARTEKGVLSPEDSLIYFNDTYEYTIRVDDKISISVWGHDELSVGSTYGIYNSNEVYGKWLMVDREGTIEVPRFGMMEVQGLTIPELKNNLKDSLAQILKNPVVDVKVLNREISLIGEFRDPATVAVDKGKNYLLDMIAQVGGFDQYANLKCIKVFRQAGEDTHILTIDLTTRGNYNFKNIPLYPGDIVIAPSRSYKEFDRRISVIIPFTSALTSAAIFKSAF</sequence>
<dbReference type="Gene3D" id="3.10.560.10">
    <property type="entry name" value="Outer membrane lipoprotein wza domain like"/>
    <property type="match status" value="1"/>
</dbReference>
<dbReference type="InterPro" id="IPR054765">
    <property type="entry name" value="SLBB_dom"/>
</dbReference>
<dbReference type="Pfam" id="PF02563">
    <property type="entry name" value="Poly_export"/>
    <property type="match status" value="1"/>
</dbReference>
<feature type="domain" description="SLBB" evidence="16">
    <location>
        <begin position="192"/>
        <end position="269"/>
    </location>
</feature>
<keyword evidence="5" id="KW-0762">Sugar transport</keyword>
<feature type="domain" description="Polysaccharide export protein N-terminal" evidence="15">
    <location>
        <begin position="99"/>
        <end position="187"/>
    </location>
</feature>
<protein>
    <submittedName>
        <fullName evidence="17">Polysaccharide export protein</fullName>
    </submittedName>
</protein>
<evidence type="ECO:0000256" key="9">
    <source>
        <dbReference type="ARBA" id="ARBA00023065"/>
    </source>
</evidence>
<evidence type="ECO:0000313" key="17">
    <source>
        <dbReference type="EMBL" id="TXF85975.1"/>
    </source>
</evidence>
<dbReference type="GO" id="GO:0046930">
    <property type="term" value="C:pore complex"/>
    <property type="evidence" value="ECO:0007669"/>
    <property type="project" value="UniProtKB-KW"/>
</dbReference>
<comment type="similarity">
    <text evidence="2">Belongs to the BexD/CtrA/VexA family.</text>
</comment>
<evidence type="ECO:0000256" key="14">
    <source>
        <dbReference type="ARBA" id="ARBA00023288"/>
    </source>
</evidence>
<evidence type="ECO:0000256" key="12">
    <source>
        <dbReference type="ARBA" id="ARBA00023139"/>
    </source>
</evidence>
<dbReference type="PANTHER" id="PTHR33619">
    <property type="entry name" value="POLYSACCHARIDE EXPORT PROTEIN GFCE-RELATED"/>
    <property type="match status" value="1"/>
</dbReference>
<evidence type="ECO:0000256" key="3">
    <source>
        <dbReference type="ARBA" id="ARBA00022448"/>
    </source>
</evidence>
<dbReference type="PANTHER" id="PTHR33619:SF3">
    <property type="entry name" value="POLYSACCHARIDE EXPORT PROTEIN GFCE-RELATED"/>
    <property type="match status" value="1"/>
</dbReference>
<keyword evidence="3" id="KW-0813">Transport</keyword>
<keyword evidence="11" id="KW-0472">Membrane</keyword>
<evidence type="ECO:0000256" key="1">
    <source>
        <dbReference type="ARBA" id="ARBA00004571"/>
    </source>
</evidence>
<comment type="caution">
    <text evidence="17">The sequence shown here is derived from an EMBL/GenBank/DDBJ whole genome shotgun (WGS) entry which is preliminary data.</text>
</comment>
<proteinExistence type="inferred from homology"/>
<gene>
    <name evidence="17" type="ORF">FUA23_20150</name>
</gene>
<dbReference type="GO" id="GO:0006811">
    <property type="term" value="P:monoatomic ion transport"/>
    <property type="evidence" value="ECO:0007669"/>
    <property type="project" value="UniProtKB-KW"/>
</dbReference>
<dbReference type="GO" id="GO:0009279">
    <property type="term" value="C:cell outer membrane"/>
    <property type="evidence" value="ECO:0007669"/>
    <property type="project" value="UniProtKB-SubCell"/>
</dbReference>
<comment type="subcellular location">
    <subcellularLocation>
        <location evidence="1">Cell outer membrane</location>
        <topology evidence="1">Multi-pass membrane protein</topology>
    </subcellularLocation>
</comment>
<evidence type="ECO:0000259" key="15">
    <source>
        <dbReference type="Pfam" id="PF02563"/>
    </source>
</evidence>
<organism evidence="17 18">
    <name type="scientific">Neolewinella aurantiaca</name>
    <dbReference type="NCBI Taxonomy" id="2602767"/>
    <lineage>
        <taxon>Bacteria</taxon>
        <taxon>Pseudomonadati</taxon>
        <taxon>Bacteroidota</taxon>
        <taxon>Saprospiria</taxon>
        <taxon>Saprospirales</taxon>
        <taxon>Lewinellaceae</taxon>
        <taxon>Neolewinella</taxon>
    </lineage>
</organism>
<dbReference type="InterPro" id="IPR003715">
    <property type="entry name" value="Poly_export_N"/>
</dbReference>
<evidence type="ECO:0000256" key="7">
    <source>
        <dbReference type="ARBA" id="ARBA00022729"/>
    </source>
</evidence>
<dbReference type="InterPro" id="IPR049712">
    <property type="entry name" value="Poly_export"/>
</dbReference>
<evidence type="ECO:0000256" key="6">
    <source>
        <dbReference type="ARBA" id="ARBA00022692"/>
    </source>
</evidence>
<dbReference type="OrthoDB" id="662756at2"/>
<evidence type="ECO:0000256" key="13">
    <source>
        <dbReference type="ARBA" id="ARBA00023237"/>
    </source>
</evidence>
<evidence type="ECO:0000313" key="18">
    <source>
        <dbReference type="Proteomes" id="UP000321907"/>
    </source>
</evidence>
<keyword evidence="12" id="KW-0564">Palmitate</keyword>
<keyword evidence="13" id="KW-0998">Cell outer membrane</keyword>
<evidence type="ECO:0000259" key="16">
    <source>
        <dbReference type="Pfam" id="PF22461"/>
    </source>
</evidence>
<keyword evidence="14" id="KW-0449">Lipoprotein</keyword>
<keyword evidence="18" id="KW-1185">Reference proteome</keyword>
<keyword evidence="6" id="KW-0812">Transmembrane</keyword>